<keyword evidence="3" id="KW-1185">Reference proteome</keyword>
<dbReference type="STRING" id="619300.G3AKH1"/>
<dbReference type="Pfam" id="PF00561">
    <property type="entry name" value="Abhydrolase_1"/>
    <property type="match status" value="1"/>
</dbReference>
<evidence type="ECO:0000259" key="1">
    <source>
        <dbReference type="Pfam" id="PF00561"/>
    </source>
</evidence>
<dbReference type="Proteomes" id="UP000000709">
    <property type="component" value="Unassembled WGS sequence"/>
</dbReference>
<dbReference type="GeneID" id="18873309"/>
<dbReference type="InParanoid" id="G3AKH1"/>
<reference evidence="2 3" key="1">
    <citation type="journal article" date="2011" name="Proc. Natl. Acad. Sci. U.S.A.">
        <title>Comparative genomics of xylose-fermenting fungi for enhanced biofuel production.</title>
        <authorList>
            <person name="Wohlbach D.J."/>
            <person name="Kuo A."/>
            <person name="Sato T.K."/>
            <person name="Potts K.M."/>
            <person name="Salamov A.A."/>
            <person name="LaButti K.M."/>
            <person name="Sun H."/>
            <person name="Clum A."/>
            <person name="Pangilinan J.L."/>
            <person name="Lindquist E.A."/>
            <person name="Lucas S."/>
            <person name="Lapidus A."/>
            <person name="Jin M."/>
            <person name="Gunawan C."/>
            <person name="Balan V."/>
            <person name="Dale B.E."/>
            <person name="Jeffries T.W."/>
            <person name="Zinkel R."/>
            <person name="Barry K.W."/>
            <person name="Grigoriev I.V."/>
            <person name="Gasch A.P."/>
        </authorList>
    </citation>
    <scope>NUCLEOTIDE SEQUENCE [LARGE SCALE GENOMIC DNA]</scope>
    <source>
        <strain evidence="3">NRRL Y-27907 / 11-Y1</strain>
    </source>
</reference>
<accession>G3AKH1</accession>
<dbReference type="OrthoDB" id="94039at2759"/>
<dbReference type="eggNOG" id="ENOG502S3SW">
    <property type="taxonomic scope" value="Eukaryota"/>
</dbReference>
<dbReference type="Gene3D" id="3.40.50.1820">
    <property type="entry name" value="alpha/beta hydrolase"/>
    <property type="match status" value="1"/>
</dbReference>
<dbReference type="InterPro" id="IPR029058">
    <property type="entry name" value="AB_hydrolase_fold"/>
</dbReference>
<dbReference type="PANTHER" id="PTHR43798">
    <property type="entry name" value="MONOACYLGLYCEROL LIPASE"/>
    <property type="match status" value="1"/>
</dbReference>
<evidence type="ECO:0000313" key="3">
    <source>
        <dbReference type="Proteomes" id="UP000000709"/>
    </source>
</evidence>
<organism evidence="3">
    <name type="scientific">Spathaspora passalidarum (strain NRRL Y-27907 / 11-Y1)</name>
    <dbReference type="NCBI Taxonomy" id="619300"/>
    <lineage>
        <taxon>Eukaryota</taxon>
        <taxon>Fungi</taxon>
        <taxon>Dikarya</taxon>
        <taxon>Ascomycota</taxon>
        <taxon>Saccharomycotina</taxon>
        <taxon>Pichiomycetes</taxon>
        <taxon>Debaryomycetaceae</taxon>
        <taxon>Spathaspora</taxon>
    </lineage>
</organism>
<dbReference type="EMBL" id="GL996501">
    <property type="protein sequence ID" value="EGW32928.1"/>
    <property type="molecule type" value="Genomic_DNA"/>
</dbReference>
<name>G3AKH1_SPAPN</name>
<gene>
    <name evidence="2" type="ORF">SPAPADRAFT_60272</name>
</gene>
<evidence type="ECO:0000313" key="2">
    <source>
        <dbReference type="EMBL" id="EGW32928.1"/>
    </source>
</evidence>
<dbReference type="KEGG" id="spaa:SPAPADRAFT_60272"/>
<dbReference type="RefSeq" id="XP_007374443.1">
    <property type="nucleotide sequence ID" value="XM_007374381.1"/>
</dbReference>
<dbReference type="GO" id="GO:0016020">
    <property type="term" value="C:membrane"/>
    <property type="evidence" value="ECO:0007669"/>
    <property type="project" value="TreeGrafter"/>
</dbReference>
<dbReference type="AlphaFoldDB" id="G3AKH1"/>
<dbReference type="SUPFAM" id="SSF53474">
    <property type="entry name" value="alpha/beta-Hydrolases"/>
    <property type="match status" value="1"/>
</dbReference>
<protein>
    <recommendedName>
        <fullName evidence="1">AB hydrolase-1 domain-containing protein</fullName>
    </recommendedName>
</protein>
<dbReference type="PANTHER" id="PTHR43798:SF33">
    <property type="entry name" value="HYDROLASE, PUTATIVE (AFU_ORTHOLOGUE AFUA_2G14860)-RELATED"/>
    <property type="match status" value="1"/>
</dbReference>
<proteinExistence type="predicted"/>
<dbReference type="InterPro" id="IPR050266">
    <property type="entry name" value="AB_hydrolase_sf"/>
</dbReference>
<feature type="domain" description="AB hydrolase-1" evidence="1">
    <location>
        <begin position="53"/>
        <end position="241"/>
    </location>
</feature>
<sequence length="300" mass="35016">MYIDTVLAPDHINMCDSAYVNGEKLGAVCDWNDLAKDYVQLVKIQEKQSFLHPQAFNVIVAHSMGGFIALQVVAREPHLFDCSVLVNPVCVSNPAADPGFIAYQKDWYRRGYVKLNYDIKQGESWYDKVFDHFKNKSFYRGFQPTILKNLMEDEIPDTYNRDKYYQTVQLKHDGYQDYVSYYSQYDAIPAGYPAYEQVKVPLRILSGNKDLSSQLIGKLCQEKIKHAQLHELKDQYHNMHASSPDLILSLLNDFVVETYNHSRKRNDFDYLKEHGENYKQIMFESRLKEFLGDIKFQSKL</sequence>
<dbReference type="InterPro" id="IPR000073">
    <property type="entry name" value="AB_hydrolase_1"/>
</dbReference>
<dbReference type="HOGENOM" id="CLU_061432_0_0_1"/>